<dbReference type="InterPro" id="IPR029074">
    <property type="entry name" value="Imm49"/>
</dbReference>
<sequence length="580" mass="62684">MRIERHQVGEAAVSAARDDFANRIGSTVHSMSKAGPIATYEWQLISEEFLDYLGALSVETPDLDTPEAKAVLDDATEAAAGAVAYAAYYPTNDFQVFLNYANFGINYDRGAEGDPESVTPGEWLDAFCLAVLSDKASWHGEAFHFARKPFDEGGAGQPAVELTRGFMAYVIGDTGDDDADYPPTREQKLAALDAALARIRTLDAEGGLLDRPQSIGLHALRALTTGDRDSFRTALANLLLPHSAIPGPGARPCTLLPLLPLALAALAYRREGWQPPLDTGYLPRALVTGFETAGPRVQAYGRVRRPDAVAALAAGPVVVERPEAPREMHPESEALFEQYTREALTSEDGKPLSAWDLSDAVRYQDLLFKARASLTADVTDQQLQNLRLAAELGAALFRTTLAEPGTDVEVTIGGSTLGYPAYHGDQAGPGAWHTALNFALIGGRREDIAALVLSGSARLEGDGSAFASYRRALHDYFRGVDPEPATDRALEDCEKARNWGFFPPPGVLFSQLVEGDEESFNLALIDALETHRDHYRVADRAGDSDAAINLDILALACHARRRGWNIRVSSAYLPPRLLAG</sequence>
<gene>
    <name evidence="1" type="ORF">RND15_24835</name>
</gene>
<proteinExistence type="predicted"/>
<comment type="caution">
    <text evidence="1">The sequence shown here is derived from an EMBL/GenBank/DDBJ whole genome shotgun (WGS) entry which is preliminary data.</text>
</comment>
<dbReference type="Proteomes" id="UP001180754">
    <property type="component" value="Unassembled WGS sequence"/>
</dbReference>
<name>A0ABU2XJ04_9ACTN</name>
<organism evidence="1 2">
    <name type="scientific">Streptomyces lonegramiae</name>
    <dbReference type="NCBI Taxonomy" id="3075524"/>
    <lineage>
        <taxon>Bacteria</taxon>
        <taxon>Bacillati</taxon>
        <taxon>Actinomycetota</taxon>
        <taxon>Actinomycetes</taxon>
        <taxon>Kitasatosporales</taxon>
        <taxon>Streptomycetaceae</taxon>
        <taxon>Streptomyces</taxon>
    </lineage>
</organism>
<accession>A0ABU2XJ04</accession>
<dbReference type="RefSeq" id="WP_311726399.1">
    <property type="nucleotide sequence ID" value="NZ_JAVRFD010000012.1"/>
</dbReference>
<protein>
    <submittedName>
        <fullName evidence="1">Imm49 family immunity protein</fullName>
    </submittedName>
</protein>
<keyword evidence="2" id="KW-1185">Reference proteome</keyword>
<evidence type="ECO:0000313" key="1">
    <source>
        <dbReference type="EMBL" id="MDT0545914.1"/>
    </source>
</evidence>
<reference evidence="1" key="1">
    <citation type="submission" date="2024-05" db="EMBL/GenBank/DDBJ databases">
        <title>30 novel species of actinomycetes from the DSMZ collection.</title>
        <authorList>
            <person name="Nouioui I."/>
        </authorList>
    </citation>
    <scope>NUCLEOTIDE SEQUENCE</scope>
    <source>
        <strain evidence="1">DSM 41529</strain>
    </source>
</reference>
<dbReference type="Pfam" id="PF15575">
    <property type="entry name" value="Imm49"/>
    <property type="match status" value="2"/>
</dbReference>
<evidence type="ECO:0000313" key="2">
    <source>
        <dbReference type="Proteomes" id="UP001180754"/>
    </source>
</evidence>
<dbReference type="EMBL" id="JAVRFD010000012">
    <property type="protein sequence ID" value="MDT0545914.1"/>
    <property type="molecule type" value="Genomic_DNA"/>
</dbReference>